<keyword evidence="6" id="KW-0915">Sodium</keyword>
<keyword evidence="3 8" id="KW-0812">Transmembrane</keyword>
<reference evidence="9" key="1">
    <citation type="submission" date="2020-04" db="EMBL/GenBank/DDBJ databases">
        <authorList>
            <person name="Neveu A P."/>
        </authorList>
    </citation>
    <scope>NUCLEOTIDE SEQUENCE</scope>
    <source>
        <tissue evidence="9">Whole embryo</tissue>
    </source>
</reference>
<feature type="transmembrane region" description="Helical" evidence="8">
    <location>
        <begin position="463"/>
        <end position="487"/>
    </location>
</feature>
<keyword evidence="4 8" id="KW-1133">Transmembrane helix</keyword>
<evidence type="ECO:0000256" key="6">
    <source>
        <dbReference type="PIRSR" id="PIRSR600175-1"/>
    </source>
</evidence>
<name>A0A6F9DTW4_9ASCI</name>
<feature type="binding site" evidence="6">
    <location>
        <position position="403"/>
    </location>
    <ligand>
        <name>Na(+)</name>
        <dbReference type="ChEBI" id="CHEBI:29101"/>
        <label>1</label>
    </ligand>
</feature>
<dbReference type="SUPFAM" id="SSF161070">
    <property type="entry name" value="SNF-like"/>
    <property type="match status" value="1"/>
</dbReference>
<sequence>MIMDEFNGEVEENPKILKGLLPNSKTKDESNKRDSWGSSRESFLVFLGYSVGIGNVWRFSYLAFVNGGGAFLIPYIMFAIFAGFPLYFLEVALGQYTKKSAIEMWNIVPAMKGIGYGSIILCFYSSMYYIMVLAWSVLYLGHSFTLGDLKWSTCGNWWNTNSCLLYSSISETHNNTILLNGSLVGQSNVTEGVYAISEFWQHYVLRKSTGIDDIGTTTNYPLLLSFFISWILVYGCCCKGASSAGKVVYVTATFPYIILTVLLVRGCTLPGAAEGVLFYIIPNMTKLAQAQVWVQAGSQVLYSYGICFAALVTFGSYNNYKTNCFRVCTQITFASSATSVYAGFSVFTVVGHLAYLQGKNVSDVIGHGPGLAFQTYPTAISLMPAPQVWGILFFLMLIMLGIDSQFTCVEAIISCTIDKWPKTFAATKRKRLLTLAVCVILALIGLPLTTGCGIYLFELYNNYAVSGFSLLILAGLESITIGHVYGTDRLYANIKDMIGYRPNPYVKYCYKFIAPVLILGILIFYGFNYTPLKYGKYEYPVWAHAFGWFTALSSIFWIPFFFIKTLYRTNGTWREKLCLVLRSEESDQKFPIETIQLKQPEI</sequence>
<evidence type="ECO:0000256" key="1">
    <source>
        <dbReference type="ARBA" id="ARBA00004141"/>
    </source>
</evidence>
<evidence type="ECO:0000313" key="9">
    <source>
        <dbReference type="EMBL" id="CAB3266315.1"/>
    </source>
</evidence>
<dbReference type="PROSITE" id="PS50267">
    <property type="entry name" value="NA_NEUROTRAN_SYMP_3"/>
    <property type="match status" value="1"/>
</dbReference>
<feature type="binding site" evidence="6">
    <location>
        <position position="303"/>
    </location>
    <ligand>
        <name>Na(+)</name>
        <dbReference type="ChEBI" id="CHEBI:29101"/>
        <label>1</label>
    </ligand>
</feature>
<feature type="binding site" evidence="6">
    <location>
        <position position="48"/>
    </location>
    <ligand>
        <name>Na(+)</name>
        <dbReference type="ChEBI" id="CHEBI:29101"/>
        <label>1</label>
    </ligand>
</feature>
<feature type="transmembrane region" description="Helical" evidence="8">
    <location>
        <begin position="391"/>
        <end position="413"/>
    </location>
</feature>
<dbReference type="PRINTS" id="PR00176">
    <property type="entry name" value="NANEUSMPORT"/>
</dbReference>
<dbReference type="GO" id="GO:0005886">
    <property type="term" value="C:plasma membrane"/>
    <property type="evidence" value="ECO:0007669"/>
    <property type="project" value="TreeGrafter"/>
</dbReference>
<feature type="transmembrane region" description="Helical" evidence="8">
    <location>
        <begin position="301"/>
        <end position="320"/>
    </location>
</feature>
<dbReference type="GO" id="GO:0006865">
    <property type="term" value="P:amino acid transport"/>
    <property type="evidence" value="ECO:0007669"/>
    <property type="project" value="TreeGrafter"/>
</dbReference>
<proteinExistence type="evidence at transcript level"/>
<dbReference type="Pfam" id="PF00209">
    <property type="entry name" value="SNF"/>
    <property type="match status" value="1"/>
</dbReference>
<evidence type="ECO:0000256" key="3">
    <source>
        <dbReference type="ARBA" id="ARBA00022692"/>
    </source>
</evidence>
<protein>
    <submittedName>
        <fullName evidence="9">Sodium- and chloride-dependent GABA transporter 2</fullName>
    </submittedName>
</protein>
<gene>
    <name evidence="9" type="primary">Slc6a13-003</name>
</gene>
<dbReference type="PANTHER" id="PTHR11616:SF309">
    <property type="entry name" value="TRANSPORTER"/>
    <property type="match status" value="1"/>
</dbReference>
<feature type="binding site" evidence="6">
    <location>
        <position position="51"/>
    </location>
    <ligand>
        <name>Na(+)</name>
        <dbReference type="ChEBI" id="CHEBI:29101"/>
        <label>1</label>
    </ligand>
</feature>
<feature type="transmembrane region" description="Helical" evidence="8">
    <location>
        <begin position="433"/>
        <end position="457"/>
    </location>
</feature>
<feature type="binding site" evidence="6">
    <location>
        <position position="55"/>
    </location>
    <ligand>
        <name>Na(+)</name>
        <dbReference type="ChEBI" id="CHEBI:29101"/>
        <label>1</label>
    </ligand>
</feature>
<dbReference type="GO" id="GO:0035725">
    <property type="term" value="P:sodium ion transmembrane transport"/>
    <property type="evidence" value="ECO:0007669"/>
    <property type="project" value="TreeGrafter"/>
</dbReference>
<evidence type="ECO:0000256" key="4">
    <source>
        <dbReference type="ARBA" id="ARBA00022989"/>
    </source>
</evidence>
<dbReference type="InterPro" id="IPR000175">
    <property type="entry name" value="Na/ntran_symport"/>
</dbReference>
<keyword evidence="7" id="KW-1015">Disulfide bond</keyword>
<feature type="transmembrane region" description="Helical" evidence="8">
    <location>
        <begin position="508"/>
        <end position="527"/>
    </location>
</feature>
<accession>A0A6F9DTW4</accession>
<dbReference type="EMBL" id="LR790453">
    <property type="protein sequence ID" value="CAB3266315.1"/>
    <property type="molecule type" value="mRNA"/>
</dbReference>
<feature type="transmembrane region" description="Helical" evidence="8">
    <location>
        <begin position="332"/>
        <end position="355"/>
    </location>
</feature>
<feature type="transmembrane region" description="Helical" evidence="8">
    <location>
        <begin position="222"/>
        <end position="242"/>
    </location>
</feature>
<dbReference type="InterPro" id="IPR037272">
    <property type="entry name" value="SNS_sf"/>
</dbReference>
<evidence type="ECO:0000256" key="8">
    <source>
        <dbReference type="SAM" id="Phobius"/>
    </source>
</evidence>
<organism evidence="9">
    <name type="scientific">Phallusia mammillata</name>
    <dbReference type="NCBI Taxonomy" id="59560"/>
    <lineage>
        <taxon>Eukaryota</taxon>
        <taxon>Metazoa</taxon>
        <taxon>Chordata</taxon>
        <taxon>Tunicata</taxon>
        <taxon>Ascidiacea</taxon>
        <taxon>Phlebobranchia</taxon>
        <taxon>Ascidiidae</taxon>
        <taxon>Phallusia</taxon>
    </lineage>
</organism>
<feature type="transmembrane region" description="Helical" evidence="8">
    <location>
        <begin position="42"/>
        <end position="60"/>
    </location>
</feature>
<feature type="transmembrane region" description="Helical" evidence="8">
    <location>
        <begin position="547"/>
        <end position="567"/>
    </location>
</feature>
<feature type="transmembrane region" description="Helical" evidence="8">
    <location>
        <begin position="72"/>
        <end position="93"/>
    </location>
</feature>
<evidence type="ECO:0000256" key="7">
    <source>
        <dbReference type="PIRSR" id="PIRSR600175-2"/>
    </source>
</evidence>
<evidence type="ECO:0000256" key="5">
    <source>
        <dbReference type="ARBA" id="ARBA00023136"/>
    </source>
</evidence>
<feature type="disulfide bond" evidence="7">
    <location>
        <begin position="154"/>
        <end position="163"/>
    </location>
</feature>
<feature type="transmembrane region" description="Helical" evidence="8">
    <location>
        <begin position="254"/>
        <end position="281"/>
    </location>
</feature>
<feature type="binding site" evidence="6">
    <location>
        <position position="400"/>
    </location>
    <ligand>
        <name>Na(+)</name>
        <dbReference type="ChEBI" id="CHEBI:29101"/>
        <label>1</label>
    </ligand>
</feature>
<keyword evidence="6" id="KW-0479">Metal-binding</keyword>
<keyword evidence="2" id="KW-0813">Transport</keyword>
<feature type="transmembrane region" description="Helical" evidence="8">
    <location>
        <begin position="114"/>
        <end position="140"/>
    </location>
</feature>
<dbReference type="AlphaFoldDB" id="A0A6F9DTW4"/>
<keyword evidence="5 8" id="KW-0472">Membrane</keyword>
<evidence type="ECO:0000256" key="2">
    <source>
        <dbReference type="ARBA" id="ARBA00022448"/>
    </source>
</evidence>
<comment type="subcellular location">
    <subcellularLocation>
        <location evidence="1">Membrane</location>
        <topology evidence="1">Multi-pass membrane protein</topology>
    </subcellularLocation>
</comment>
<dbReference type="GO" id="GO:0046872">
    <property type="term" value="F:metal ion binding"/>
    <property type="evidence" value="ECO:0007669"/>
    <property type="project" value="UniProtKB-KW"/>
</dbReference>
<dbReference type="PANTHER" id="PTHR11616">
    <property type="entry name" value="SODIUM/CHLORIDE DEPENDENT TRANSPORTER"/>
    <property type="match status" value="1"/>
</dbReference>
<feature type="binding site" evidence="6">
    <location>
        <position position="404"/>
    </location>
    <ligand>
        <name>Na(+)</name>
        <dbReference type="ChEBI" id="CHEBI:29101"/>
        <label>1</label>
    </ligand>
</feature>